<evidence type="ECO:0000256" key="6">
    <source>
        <dbReference type="SAM" id="Coils"/>
    </source>
</evidence>
<dbReference type="Proteomes" id="UP000053815">
    <property type="component" value="Unassembled WGS sequence"/>
</dbReference>
<evidence type="ECO:0000313" key="8">
    <source>
        <dbReference type="EMBL" id="GAN10522.1"/>
    </source>
</evidence>
<feature type="compositionally biased region" description="Polar residues" evidence="7">
    <location>
        <begin position="96"/>
        <end position="115"/>
    </location>
</feature>
<dbReference type="PANTHER" id="PTHR46191">
    <property type="match status" value="1"/>
</dbReference>
<dbReference type="SFLD" id="SFLDS00003">
    <property type="entry name" value="Haloacid_Dehalogenase"/>
    <property type="match status" value="1"/>
</dbReference>
<feature type="region of interest" description="Disordered" evidence="7">
    <location>
        <begin position="375"/>
        <end position="397"/>
    </location>
</feature>
<feature type="region of interest" description="Disordered" evidence="7">
    <location>
        <begin position="137"/>
        <end position="205"/>
    </location>
</feature>
<keyword evidence="3" id="KW-0805">Transcription regulation</keyword>
<dbReference type="PANTHER" id="PTHR46191:SF2">
    <property type="entry name" value="HALOACID DEHALOGENASE-LIKE HYDROLASE DOMAIN-CONTAINING PROTEIN 3"/>
    <property type="match status" value="1"/>
</dbReference>
<gene>
    <name evidence="8" type="ORF">MAM1_0365d10063</name>
</gene>
<reference evidence="8" key="1">
    <citation type="submission" date="2014-09" db="EMBL/GenBank/DDBJ databases">
        <title>Draft genome sequence of an oleaginous Mucoromycotina fungus Mucor ambiguus NBRC6742.</title>
        <authorList>
            <person name="Takeda I."/>
            <person name="Yamane N."/>
            <person name="Morita T."/>
            <person name="Tamano K."/>
            <person name="Machida M."/>
            <person name="Baker S."/>
            <person name="Koike H."/>
        </authorList>
    </citation>
    <scope>NUCLEOTIDE SEQUENCE</scope>
    <source>
        <strain evidence="8">NBRC 6742</strain>
    </source>
</reference>
<dbReference type="GO" id="GO:0016791">
    <property type="term" value="F:phosphatase activity"/>
    <property type="evidence" value="ECO:0007669"/>
    <property type="project" value="UniProtKB-ARBA"/>
</dbReference>
<feature type="compositionally biased region" description="Low complexity" evidence="7">
    <location>
        <begin position="85"/>
        <end position="95"/>
    </location>
</feature>
<name>A0A0C9N395_9FUNG</name>
<dbReference type="GO" id="GO:0005654">
    <property type="term" value="C:nucleoplasm"/>
    <property type="evidence" value="ECO:0007669"/>
    <property type="project" value="UniProtKB-ARBA"/>
</dbReference>
<dbReference type="InterPro" id="IPR023214">
    <property type="entry name" value="HAD_sf"/>
</dbReference>
<dbReference type="InterPro" id="IPR013907">
    <property type="entry name" value="Sds3"/>
</dbReference>
<dbReference type="Pfam" id="PF00702">
    <property type="entry name" value="Hydrolase"/>
    <property type="match status" value="1"/>
</dbReference>
<dbReference type="GO" id="GO:0010468">
    <property type="term" value="P:regulation of gene expression"/>
    <property type="evidence" value="ECO:0007669"/>
    <property type="project" value="UniProtKB-ARBA"/>
</dbReference>
<keyword evidence="6" id="KW-0175">Coiled coil</keyword>
<dbReference type="SUPFAM" id="SSF101447">
    <property type="entry name" value="Formin homology 2 domain (FH2 domain)"/>
    <property type="match status" value="1"/>
</dbReference>
<evidence type="ECO:0000256" key="7">
    <source>
        <dbReference type="SAM" id="MobiDB-lite"/>
    </source>
</evidence>
<evidence type="ECO:0000256" key="3">
    <source>
        <dbReference type="ARBA" id="ARBA00023015"/>
    </source>
</evidence>
<feature type="compositionally biased region" description="Basic and acidic residues" evidence="7">
    <location>
        <begin position="382"/>
        <end position="391"/>
    </location>
</feature>
<feature type="compositionally biased region" description="Low complexity" evidence="7">
    <location>
        <begin position="425"/>
        <end position="444"/>
    </location>
</feature>
<dbReference type="InterPro" id="IPR006439">
    <property type="entry name" value="HAD-SF_hydro_IA"/>
</dbReference>
<keyword evidence="4" id="KW-0804">Transcription</keyword>
<dbReference type="InterPro" id="IPR011949">
    <property type="entry name" value="HAD-SF_hydro_IA_REG-2-like"/>
</dbReference>
<evidence type="ECO:0000256" key="4">
    <source>
        <dbReference type="ARBA" id="ARBA00023163"/>
    </source>
</evidence>
<dbReference type="Gene3D" id="1.10.150.720">
    <property type="entry name" value="Haloacid dehalogenase-like hydrolase"/>
    <property type="match status" value="1"/>
</dbReference>
<dbReference type="STRING" id="91626.A0A0C9N395"/>
<dbReference type="SUPFAM" id="SSF56784">
    <property type="entry name" value="HAD-like"/>
    <property type="match status" value="1"/>
</dbReference>
<feature type="compositionally biased region" description="Low complexity" evidence="7">
    <location>
        <begin position="1"/>
        <end position="14"/>
    </location>
</feature>
<keyword evidence="5" id="KW-0539">Nucleus</keyword>
<dbReference type="InterPro" id="IPR044924">
    <property type="entry name" value="HAD-SF_hydro_IA_REG-2-like_cap"/>
</dbReference>
<evidence type="ECO:0000256" key="5">
    <source>
        <dbReference type="ARBA" id="ARBA00023242"/>
    </source>
</evidence>
<evidence type="ECO:0000313" key="9">
    <source>
        <dbReference type="Proteomes" id="UP000053815"/>
    </source>
</evidence>
<feature type="region of interest" description="Disordered" evidence="7">
    <location>
        <begin position="218"/>
        <end position="237"/>
    </location>
</feature>
<protein>
    <submittedName>
        <fullName evidence="8">Haloacid dehalogenase-like hydrolase domain-containing protein 3</fullName>
    </submittedName>
</protein>
<feature type="coiled-coil region" evidence="6">
    <location>
        <begin position="308"/>
        <end position="359"/>
    </location>
</feature>
<feature type="compositionally biased region" description="Polar residues" evidence="7">
    <location>
        <begin position="195"/>
        <end position="205"/>
    </location>
</feature>
<dbReference type="NCBIfam" id="TIGR01549">
    <property type="entry name" value="HAD-SF-IA-v1"/>
    <property type="match status" value="1"/>
</dbReference>
<dbReference type="EMBL" id="DF836654">
    <property type="protein sequence ID" value="GAN10522.1"/>
    <property type="molecule type" value="Genomic_DNA"/>
</dbReference>
<proteinExistence type="predicted"/>
<keyword evidence="2" id="KW-0678">Repressor</keyword>
<keyword evidence="9" id="KW-1185">Reference proteome</keyword>
<dbReference type="AlphaFoldDB" id="A0A0C9N395"/>
<evidence type="ECO:0000256" key="1">
    <source>
        <dbReference type="ARBA" id="ARBA00004123"/>
    </source>
</evidence>
<dbReference type="PRINTS" id="PR00413">
    <property type="entry name" value="HADHALOGNASE"/>
</dbReference>
<accession>A0A0C9N395</accession>
<dbReference type="Pfam" id="PF08598">
    <property type="entry name" value="Sds3"/>
    <property type="match status" value="1"/>
</dbReference>
<comment type="subcellular location">
    <subcellularLocation>
        <location evidence="1">Nucleus</location>
    </subcellularLocation>
</comment>
<feature type="compositionally biased region" description="Basic and acidic residues" evidence="7">
    <location>
        <begin position="178"/>
        <end position="192"/>
    </location>
</feature>
<dbReference type="InterPro" id="IPR051828">
    <property type="entry name" value="HAD-like_hydrolase_domain"/>
</dbReference>
<feature type="region of interest" description="Disordered" evidence="7">
    <location>
        <begin position="419"/>
        <end position="452"/>
    </location>
</feature>
<dbReference type="Gene3D" id="3.40.50.1000">
    <property type="entry name" value="HAD superfamily/HAD-like"/>
    <property type="match status" value="1"/>
</dbReference>
<sequence length="713" mass="81098">MFGSSTTTTTTTTTAPNQSSPVPPHTSSSSVGAGNPSTHQVQPSRPMHHHSNSYYMGKGGEDDYYHSHQHASRINPAYIRHPEEPSQQQSSQQQPIHYTSTYKPTKSINQNNNIVHPQHNESDKLNNYMRPSVHVYPHQPQQHIKSESSPHMLPAPPPPPPPPPPPSSSSSSFMKSRKAVDEPDWYERENKSHRPPTSSTTMPALIPSSANITMTTTTLSHTAPSGGDVSTLEAGDNKKIKRRKEMTGIMEDLNKDFLKKREQLFVEKLHAINQESKTAHQDTHPSYLDGLKDLETMRRKTINDGVLLRKYQNEVTDNQFQLEIYQAEEEYTAEIQDIREKLFASLDEKRRKLKEEKDNCDLAYDVILESQSRLHKRNLRKREKEHPENKSSKKKQLTGPALVFKLKDDDILSDIQAMRNGLSPSNNSNTANTASATQKKTNSSNKKKKHTIMAASRATRIKLITFDAYNTLFKPRGNLTALYALEASYHGITVSKDEINRHFGRLYRQQLDQKPFYGIHQGLSVRNWWEELVYTTYVHAGVSKKDLDPKFDKLFTGLFNRFTHQQYYDLFPDVTPTLEFLKRNGFHTGVISNTDERIIPVLENLKLDKYFNFILSSVHAGSEKPSKHIFDKARGLSGQRIAPDEVLHIGDDEEKDYQGAINAGENAVFLNREKIPYEDTPENISACKAKSANYMSILSLNELYPLMCSNFKP</sequence>
<dbReference type="SMART" id="SM01401">
    <property type="entry name" value="Sds3"/>
    <property type="match status" value="1"/>
</dbReference>
<dbReference type="SFLD" id="SFLDG01129">
    <property type="entry name" value="C1.5:_HAD__Beta-PGM__Phosphata"/>
    <property type="match status" value="1"/>
</dbReference>
<keyword evidence="8" id="KW-0378">Hydrolase</keyword>
<dbReference type="OrthoDB" id="444127at2759"/>
<dbReference type="InterPro" id="IPR036412">
    <property type="entry name" value="HAD-like_sf"/>
</dbReference>
<feature type="compositionally biased region" description="Pro residues" evidence="7">
    <location>
        <begin position="153"/>
        <end position="167"/>
    </location>
</feature>
<organism evidence="8">
    <name type="scientific">Mucor ambiguus</name>
    <dbReference type="NCBI Taxonomy" id="91626"/>
    <lineage>
        <taxon>Eukaryota</taxon>
        <taxon>Fungi</taxon>
        <taxon>Fungi incertae sedis</taxon>
        <taxon>Mucoromycota</taxon>
        <taxon>Mucoromycotina</taxon>
        <taxon>Mucoromycetes</taxon>
        <taxon>Mucorales</taxon>
        <taxon>Mucorineae</taxon>
        <taxon>Mucoraceae</taxon>
        <taxon>Mucor</taxon>
    </lineage>
</organism>
<evidence type="ECO:0000256" key="2">
    <source>
        <dbReference type="ARBA" id="ARBA00022491"/>
    </source>
</evidence>
<feature type="region of interest" description="Disordered" evidence="7">
    <location>
        <begin position="1"/>
        <end position="125"/>
    </location>
</feature>
<dbReference type="NCBIfam" id="TIGR02252">
    <property type="entry name" value="DREG-2"/>
    <property type="match status" value="1"/>
</dbReference>